<dbReference type="PROSITE" id="PS00445">
    <property type="entry name" value="FGGY_KINASES_2"/>
    <property type="match status" value="1"/>
</dbReference>
<evidence type="ECO:0000256" key="8">
    <source>
        <dbReference type="HAMAP-Rule" id="MF_02220"/>
    </source>
</evidence>
<dbReference type="HAMAP" id="MF_02220">
    <property type="entry name" value="XylB"/>
    <property type="match status" value="1"/>
</dbReference>
<evidence type="ECO:0000256" key="5">
    <source>
        <dbReference type="ARBA" id="ARBA00022777"/>
    </source>
</evidence>
<dbReference type="CDD" id="cd07808">
    <property type="entry name" value="ASKHA_NBD_FGGY_EcXK-like"/>
    <property type="match status" value="1"/>
</dbReference>
<feature type="active site" description="Proton acceptor" evidence="8">
    <location>
        <position position="238"/>
    </location>
</feature>
<comment type="catalytic activity">
    <reaction evidence="8 10">
        <text>D-xylulose + ATP = D-xylulose 5-phosphate + ADP + H(+)</text>
        <dbReference type="Rhea" id="RHEA:10964"/>
        <dbReference type="ChEBI" id="CHEBI:15378"/>
        <dbReference type="ChEBI" id="CHEBI:17140"/>
        <dbReference type="ChEBI" id="CHEBI:30616"/>
        <dbReference type="ChEBI" id="CHEBI:57737"/>
        <dbReference type="ChEBI" id="CHEBI:456216"/>
        <dbReference type="EC" id="2.7.1.17"/>
    </reaction>
</comment>
<accession>A0A9W5YBD2</accession>
<dbReference type="AlphaFoldDB" id="A0A9W5YBD2"/>
<evidence type="ECO:0000256" key="4">
    <source>
        <dbReference type="ARBA" id="ARBA00022741"/>
    </source>
</evidence>
<dbReference type="InterPro" id="IPR018483">
    <property type="entry name" value="Carb_kinase_FGGY_CS"/>
</dbReference>
<keyword evidence="4 8" id="KW-0547">Nucleotide-binding</keyword>
<dbReference type="PANTHER" id="PTHR43095">
    <property type="entry name" value="SUGAR KINASE"/>
    <property type="match status" value="1"/>
</dbReference>
<comment type="function">
    <text evidence="8">Catalyzes the phosphorylation of D-xylulose to D-xylulose 5-phosphate.</text>
</comment>
<dbReference type="Gene3D" id="3.30.420.40">
    <property type="match status" value="2"/>
</dbReference>
<protein>
    <recommendedName>
        <fullName evidence="8 10">Xylulose kinase</fullName>
        <shortName evidence="8 10">Xylulokinase</shortName>
        <ecNumber evidence="8 10">2.7.1.17</ecNumber>
    </recommendedName>
</protein>
<keyword evidence="6 8" id="KW-0067">ATP-binding</keyword>
<dbReference type="InterPro" id="IPR018484">
    <property type="entry name" value="FGGY_N"/>
</dbReference>
<keyword evidence="5 8" id="KW-0418">Kinase</keyword>
<organism evidence="13 14">
    <name type="scientific">Vallitalea longa</name>
    <dbReference type="NCBI Taxonomy" id="2936439"/>
    <lineage>
        <taxon>Bacteria</taxon>
        <taxon>Bacillati</taxon>
        <taxon>Bacillota</taxon>
        <taxon>Clostridia</taxon>
        <taxon>Lachnospirales</taxon>
        <taxon>Vallitaleaceae</taxon>
        <taxon>Vallitalea</taxon>
    </lineage>
</organism>
<dbReference type="InterPro" id="IPR043129">
    <property type="entry name" value="ATPase_NBD"/>
</dbReference>
<evidence type="ECO:0000256" key="7">
    <source>
        <dbReference type="ARBA" id="ARBA00023277"/>
    </source>
</evidence>
<dbReference type="InterPro" id="IPR006000">
    <property type="entry name" value="Xylulokinase"/>
</dbReference>
<evidence type="ECO:0000256" key="6">
    <source>
        <dbReference type="ARBA" id="ARBA00022840"/>
    </source>
</evidence>
<dbReference type="SUPFAM" id="SSF53067">
    <property type="entry name" value="Actin-like ATPase domain"/>
    <property type="match status" value="2"/>
</dbReference>
<dbReference type="Pfam" id="PF00370">
    <property type="entry name" value="FGGY_N"/>
    <property type="match status" value="1"/>
</dbReference>
<feature type="site" description="Important for activity" evidence="8">
    <location>
        <position position="6"/>
    </location>
</feature>
<dbReference type="PIRSF" id="PIRSF000538">
    <property type="entry name" value="GlpK"/>
    <property type="match status" value="1"/>
</dbReference>
<evidence type="ECO:0000259" key="11">
    <source>
        <dbReference type="Pfam" id="PF00370"/>
    </source>
</evidence>
<comment type="similarity">
    <text evidence="1 8 9">Belongs to the FGGY kinase family.</text>
</comment>
<evidence type="ECO:0000256" key="3">
    <source>
        <dbReference type="ARBA" id="ARBA00022679"/>
    </source>
</evidence>
<dbReference type="RefSeq" id="WP_281815078.1">
    <property type="nucleotide sequence ID" value="NZ_BRLB01000004.1"/>
</dbReference>
<gene>
    <name evidence="8 10" type="primary">xylB</name>
    <name evidence="13" type="ORF">SH1V18_20210</name>
</gene>
<keyword evidence="3 8" id="KW-0808">Transferase</keyword>
<dbReference type="InterPro" id="IPR018485">
    <property type="entry name" value="FGGY_C"/>
</dbReference>
<proteinExistence type="inferred from homology"/>
<sequence>MFLGVDLGTSSVKLIAVNENGDILGESVRDYPIYYPKLNYAEQNPEDWWSATKEAMKELVGKLDTSCDKIESIGLSGQMHGLVILDEDDNVLRPALLWCDQRTQKECDEITDHFGKDKLRDLTANKALTGFTAPKILWVKNNEPEIFNKISKIMLPKDYINYKLTGNFSTDVSDASGMLLVDVKNRKWSNEVLEFLSINEDMLPKLYESSQSVGTVKKELKDELDIENDIIVAAGAGDQAAGAVGIGVVESGMLSVALGTSGVVFAAHDKFAVDEDARVHSFCHANNKYHSMGVMLSAASCLKWWVEEVNKNASFDELLEEATKVEPGSNGLVFLPYLVGERTPYPDPNARGCFIGLTITHTRAHMTRAILEGVSFGLRDSLEILRELKVPIKEVRVYGGGAKSQLWRQILADIFDCNMNTINTNQGPALGGAILGCVAADESKSVEQVCGKLIKVTNTVEPIAQNVDKYNKVYKIYHELYGTLKGAFNKLSQI</sequence>
<dbReference type="InterPro" id="IPR050406">
    <property type="entry name" value="FGGY_Carb_Kinase"/>
</dbReference>
<dbReference type="GO" id="GO:0042732">
    <property type="term" value="P:D-xylose metabolic process"/>
    <property type="evidence" value="ECO:0007669"/>
    <property type="project" value="UniProtKB-KW"/>
</dbReference>
<evidence type="ECO:0000313" key="13">
    <source>
        <dbReference type="EMBL" id="GKX29541.1"/>
    </source>
</evidence>
<keyword evidence="7 8" id="KW-0119">Carbohydrate metabolism</keyword>
<dbReference type="NCBIfam" id="TIGR01312">
    <property type="entry name" value="XylB"/>
    <property type="match status" value="1"/>
</dbReference>
<feature type="domain" description="Carbohydrate kinase FGGY C-terminal" evidence="12">
    <location>
        <begin position="255"/>
        <end position="440"/>
    </location>
</feature>
<evidence type="ECO:0000256" key="1">
    <source>
        <dbReference type="ARBA" id="ARBA00009156"/>
    </source>
</evidence>
<dbReference type="GO" id="GO:0005998">
    <property type="term" value="P:xylulose catabolic process"/>
    <property type="evidence" value="ECO:0007669"/>
    <property type="project" value="UniProtKB-UniRule"/>
</dbReference>
<dbReference type="Pfam" id="PF02782">
    <property type="entry name" value="FGGY_C"/>
    <property type="match status" value="1"/>
</dbReference>
<feature type="binding site" evidence="8">
    <location>
        <begin position="79"/>
        <end position="80"/>
    </location>
    <ligand>
        <name>substrate</name>
    </ligand>
</feature>
<evidence type="ECO:0000313" key="14">
    <source>
        <dbReference type="Proteomes" id="UP001144256"/>
    </source>
</evidence>
<feature type="domain" description="Carbohydrate kinase FGGY N-terminal" evidence="11">
    <location>
        <begin position="1"/>
        <end position="245"/>
    </location>
</feature>
<dbReference type="Proteomes" id="UP001144256">
    <property type="component" value="Unassembled WGS sequence"/>
</dbReference>
<dbReference type="EC" id="2.7.1.17" evidence="8 10"/>
<name>A0A9W5YBD2_9FIRM</name>
<evidence type="ECO:0000256" key="10">
    <source>
        <dbReference type="RuleBase" id="RU364073"/>
    </source>
</evidence>
<dbReference type="InterPro" id="IPR000577">
    <property type="entry name" value="Carb_kinase_FGGY"/>
</dbReference>
<dbReference type="GO" id="GO:0005524">
    <property type="term" value="F:ATP binding"/>
    <property type="evidence" value="ECO:0007669"/>
    <property type="project" value="UniProtKB-UniRule"/>
</dbReference>
<dbReference type="PANTHER" id="PTHR43095:SF5">
    <property type="entry name" value="XYLULOSE KINASE"/>
    <property type="match status" value="1"/>
</dbReference>
<evidence type="ECO:0000256" key="2">
    <source>
        <dbReference type="ARBA" id="ARBA00022629"/>
    </source>
</evidence>
<dbReference type="EMBL" id="BRLB01000004">
    <property type="protein sequence ID" value="GKX29541.1"/>
    <property type="molecule type" value="Genomic_DNA"/>
</dbReference>
<keyword evidence="2 8" id="KW-0859">Xylose metabolism</keyword>
<reference evidence="13" key="1">
    <citation type="submission" date="2022-06" db="EMBL/GenBank/DDBJ databases">
        <title>Vallitalea longa sp. nov., an anaerobic bacterium isolated from marine sediment.</title>
        <authorList>
            <person name="Hirano S."/>
            <person name="Terahara T."/>
            <person name="Mori K."/>
            <person name="Hamada M."/>
            <person name="Matsumoto R."/>
            <person name="Kobayashi T."/>
        </authorList>
    </citation>
    <scope>NUCLEOTIDE SEQUENCE</scope>
    <source>
        <strain evidence="13">SH18-1</strain>
    </source>
</reference>
<comment type="caution">
    <text evidence="13">The sequence shown here is derived from an EMBL/GenBank/DDBJ whole genome shotgun (WGS) entry which is preliminary data.</text>
</comment>
<dbReference type="GO" id="GO:0004856">
    <property type="term" value="F:D-xylulokinase activity"/>
    <property type="evidence" value="ECO:0007669"/>
    <property type="project" value="UniProtKB-UniRule"/>
</dbReference>
<evidence type="ECO:0000256" key="9">
    <source>
        <dbReference type="RuleBase" id="RU003733"/>
    </source>
</evidence>
<dbReference type="PROSITE" id="PS00933">
    <property type="entry name" value="FGGY_KINASES_1"/>
    <property type="match status" value="1"/>
</dbReference>
<evidence type="ECO:0000259" key="12">
    <source>
        <dbReference type="Pfam" id="PF02782"/>
    </source>
</evidence>
<keyword evidence="14" id="KW-1185">Reference proteome</keyword>